<organism evidence="3 5">
    <name type="scientific">Didymodactylos carnosus</name>
    <dbReference type="NCBI Taxonomy" id="1234261"/>
    <lineage>
        <taxon>Eukaryota</taxon>
        <taxon>Metazoa</taxon>
        <taxon>Spiralia</taxon>
        <taxon>Gnathifera</taxon>
        <taxon>Rotifera</taxon>
        <taxon>Eurotatoria</taxon>
        <taxon>Bdelloidea</taxon>
        <taxon>Philodinida</taxon>
        <taxon>Philodinidae</taxon>
        <taxon>Didymodactylos</taxon>
    </lineage>
</organism>
<dbReference type="InterPro" id="IPR037912">
    <property type="entry name" value="MCRS1"/>
</dbReference>
<accession>A0A813WQZ6</accession>
<dbReference type="GO" id="GO:0071339">
    <property type="term" value="C:MLL1 complex"/>
    <property type="evidence" value="ECO:0007669"/>
    <property type="project" value="InterPro"/>
</dbReference>
<dbReference type="OrthoDB" id="10262769at2759"/>
<dbReference type="PANTHER" id="PTHR13233:SF0">
    <property type="entry name" value="MICROSPHERULE PROTEIN 1"/>
    <property type="match status" value="1"/>
</dbReference>
<dbReference type="InterPro" id="IPR025999">
    <property type="entry name" value="MCRS_N"/>
</dbReference>
<dbReference type="EMBL" id="CAJNOQ010000951">
    <property type="protein sequence ID" value="CAF0854302.1"/>
    <property type="molecule type" value="Genomic_DNA"/>
</dbReference>
<dbReference type="GO" id="GO:0031011">
    <property type="term" value="C:Ino80 complex"/>
    <property type="evidence" value="ECO:0007669"/>
    <property type="project" value="InterPro"/>
</dbReference>
<sequence>MVLPTLPQISNTKNEKSRRTSTEIWKSKRKEYPPRSKKLETAVRNAAVQMGCWTLCDDYLLITSTLQLCDLKIVYEKVLFSTQFSLKNIRDRWRCLIYDLPVSKMILTKLQQLKSSQIIDLHSFIPFSNQEELLIAKIPSHLPPTLLDDELHQYLDRYPDQFWPTRTVIDLKQCWLTLRENRRLNDQKDINSSIALTMNTSNRKKQTTNTTISDDTCKEFLINFLHSDIATRSLDNLLIPFELTFLSRINQSVYEQLKSKQILPYAILYSDNRLHCMFSKQLRIGTSTLSDLSVNTHLHIQALIILKTNCFFIVNNGAESFRVNDALLNVNEAARLGTKAVISISSTTILFQTVEP</sequence>
<comment type="caution">
    <text evidence="3">The sequence shown here is derived from an EMBL/GenBank/DDBJ whole genome shotgun (WGS) entry which is preliminary data.</text>
</comment>
<evidence type="ECO:0000313" key="3">
    <source>
        <dbReference type="EMBL" id="CAF0854302.1"/>
    </source>
</evidence>
<feature type="region of interest" description="Disordered" evidence="1">
    <location>
        <begin position="1"/>
        <end position="24"/>
    </location>
</feature>
<dbReference type="PANTHER" id="PTHR13233">
    <property type="entry name" value="MICROSPHERULE PROTEIN 1"/>
    <property type="match status" value="1"/>
</dbReference>
<protein>
    <recommendedName>
        <fullName evidence="2">Microspherule protein N-terminal domain-containing protein</fullName>
    </recommendedName>
</protein>
<dbReference type="GO" id="GO:0002151">
    <property type="term" value="F:G-quadruplex RNA binding"/>
    <property type="evidence" value="ECO:0007669"/>
    <property type="project" value="InterPro"/>
</dbReference>
<dbReference type="AlphaFoldDB" id="A0A813WQZ6"/>
<dbReference type="GO" id="GO:0045944">
    <property type="term" value="P:positive regulation of transcription by RNA polymerase II"/>
    <property type="evidence" value="ECO:0007669"/>
    <property type="project" value="TreeGrafter"/>
</dbReference>
<evidence type="ECO:0000259" key="2">
    <source>
        <dbReference type="Pfam" id="PF13325"/>
    </source>
</evidence>
<dbReference type="Pfam" id="PF13325">
    <property type="entry name" value="MCRS_N"/>
    <property type="match status" value="1"/>
</dbReference>
<name>A0A813WQZ6_9BILA</name>
<dbReference type="Proteomes" id="UP000681722">
    <property type="component" value="Unassembled WGS sequence"/>
</dbReference>
<reference evidence="3" key="1">
    <citation type="submission" date="2021-02" db="EMBL/GenBank/DDBJ databases">
        <authorList>
            <person name="Nowell W R."/>
        </authorList>
    </citation>
    <scope>NUCLEOTIDE SEQUENCE</scope>
</reference>
<evidence type="ECO:0000313" key="5">
    <source>
        <dbReference type="Proteomes" id="UP000663829"/>
    </source>
</evidence>
<gene>
    <name evidence="3" type="ORF">GPM918_LOCUS6244</name>
    <name evidence="4" type="ORF">SRO942_LOCUS6244</name>
</gene>
<evidence type="ECO:0000256" key="1">
    <source>
        <dbReference type="SAM" id="MobiDB-lite"/>
    </source>
</evidence>
<dbReference type="EMBL" id="CAJOBC010000951">
    <property type="protein sequence ID" value="CAF3642052.1"/>
    <property type="molecule type" value="Genomic_DNA"/>
</dbReference>
<dbReference type="GO" id="GO:0044545">
    <property type="term" value="C:NSL complex"/>
    <property type="evidence" value="ECO:0007669"/>
    <property type="project" value="TreeGrafter"/>
</dbReference>
<keyword evidence="5" id="KW-1185">Reference proteome</keyword>
<dbReference type="Proteomes" id="UP000663829">
    <property type="component" value="Unassembled WGS sequence"/>
</dbReference>
<evidence type="ECO:0000313" key="4">
    <source>
        <dbReference type="EMBL" id="CAF3642052.1"/>
    </source>
</evidence>
<feature type="domain" description="Microspherule protein N-terminal" evidence="2">
    <location>
        <begin position="53"/>
        <end position="214"/>
    </location>
</feature>
<proteinExistence type="predicted"/>